<accession>A0AAW1DSS3</accession>
<dbReference type="Pfam" id="PF02893">
    <property type="entry name" value="GRAM"/>
    <property type="match status" value="1"/>
</dbReference>
<dbReference type="GO" id="GO:0032366">
    <property type="term" value="P:intracellular sterol transport"/>
    <property type="evidence" value="ECO:0007669"/>
    <property type="project" value="TreeGrafter"/>
</dbReference>
<dbReference type="GO" id="GO:0120015">
    <property type="term" value="F:sterol transfer activity"/>
    <property type="evidence" value="ECO:0007669"/>
    <property type="project" value="TreeGrafter"/>
</dbReference>
<feature type="compositionally biased region" description="Basic and acidic residues" evidence="5">
    <location>
        <begin position="89"/>
        <end position="98"/>
    </location>
</feature>
<feature type="compositionally biased region" description="Pro residues" evidence="5">
    <location>
        <begin position="309"/>
        <end position="318"/>
    </location>
</feature>
<name>A0AAW1DSS3_9HEMI</name>
<dbReference type="InterPro" id="IPR031968">
    <property type="entry name" value="VASt"/>
</dbReference>
<proteinExistence type="predicted"/>
<protein>
    <recommendedName>
        <fullName evidence="7">VASt domain-containing protein</fullName>
    </recommendedName>
</protein>
<feature type="region of interest" description="Disordered" evidence="5">
    <location>
        <begin position="254"/>
        <end position="279"/>
    </location>
</feature>
<dbReference type="CDD" id="cd13220">
    <property type="entry name" value="PH-GRAM_GRAMDC"/>
    <property type="match status" value="1"/>
</dbReference>
<comment type="caution">
    <text evidence="8">The sequence shown here is derived from an EMBL/GenBank/DDBJ whole genome shotgun (WGS) entry which is preliminary data.</text>
</comment>
<dbReference type="EMBL" id="JAPXFL010000001">
    <property type="protein sequence ID" value="KAK9511875.1"/>
    <property type="molecule type" value="Genomic_DNA"/>
</dbReference>
<evidence type="ECO:0000256" key="5">
    <source>
        <dbReference type="SAM" id="MobiDB-lite"/>
    </source>
</evidence>
<dbReference type="InterPro" id="IPR051482">
    <property type="entry name" value="Cholesterol_transport"/>
</dbReference>
<keyword evidence="9" id="KW-1185">Reference proteome</keyword>
<feature type="compositionally biased region" description="Basic and acidic residues" evidence="5">
    <location>
        <begin position="293"/>
        <end position="305"/>
    </location>
</feature>
<dbReference type="GO" id="GO:0005886">
    <property type="term" value="C:plasma membrane"/>
    <property type="evidence" value="ECO:0007669"/>
    <property type="project" value="TreeGrafter"/>
</dbReference>
<reference evidence="8 9" key="1">
    <citation type="submission" date="2022-12" db="EMBL/GenBank/DDBJ databases">
        <title>Chromosome-level genome assembly of true bugs.</title>
        <authorList>
            <person name="Ma L."/>
            <person name="Li H."/>
        </authorList>
    </citation>
    <scope>NUCLEOTIDE SEQUENCE [LARGE SCALE GENOMIC DNA]</scope>
    <source>
        <strain evidence="8">Lab_2022b</strain>
    </source>
</reference>
<evidence type="ECO:0000256" key="3">
    <source>
        <dbReference type="ARBA" id="ARBA00022989"/>
    </source>
</evidence>
<dbReference type="FunFam" id="2.30.29.30:FF:000008">
    <property type="entry name" value="GRAM domain containing 1B"/>
    <property type="match status" value="1"/>
</dbReference>
<dbReference type="GO" id="GO:0005789">
    <property type="term" value="C:endoplasmic reticulum membrane"/>
    <property type="evidence" value="ECO:0007669"/>
    <property type="project" value="TreeGrafter"/>
</dbReference>
<organism evidence="8 9">
    <name type="scientific">Rhynocoris fuscipes</name>
    <dbReference type="NCBI Taxonomy" id="488301"/>
    <lineage>
        <taxon>Eukaryota</taxon>
        <taxon>Metazoa</taxon>
        <taxon>Ecdysozoa</taxon>
        <taxon>Arthropoda</taxon>
        <taxon>Hexapoda</taxon>
        <taxon>Insecta</taxon>
        <taxon>Pterygota</taxon>
        <taxon>Neoptera</taxon>
        <taxon>Paraneoptera</taxon>
        <taxon>Hemiptera</taxon>
        <taxon>Heteroptera</taxon>
        <taxon>Panheteroptera</taxon>
        <taxon>Cimicomorpha</taxon>
        <taxon>Reduviidae</taxon>
        <taxon>Harpactorinae</taxon>
        <taxon>Harpactorini</taxon>
        <taxon>Rhynocoris</taxon>
    </lineage>
</organism>
<comment type="subcellular location">
    <subcellularLocation>
        <location evidence="1">Membrane</location>
        <topology evidence="1">Single-pass membrane protein</topology>
    </subcellularLocation>
</comment>
<sequence length="708" mass="79686">MTLPGNQNSPNQVHKTAASLEVKSGSPTASPQSSPQPITKVHHKREPSVSSSRESVPEKQDKSDTNSSLRSSSEHGSGGELSRSNSQEPVKDRKNQDRVKKKAPWYSALYPTYKSRNEDFKRIFKDIPPDERLVVDYSCAIQRDILVHGRLYVSQNYLSFYANIFRWETQIVLRWKDVTALTKEKTALVIPNAILVRTNGDKHFLTSFAARDKAYLMLFRVWQNALMDQPMSTQEMWQWVHTCYGDELGLTSDDDDYIAPSATEDDRPVPSPKCDSNSLDSYSVEDQVFVSVGEKESEDHEERLDTLPSPGPQPPTPGSPSENLPTDLSDSSVSESGSDKHGCLISCPVLHEGRLMLHMQVSIHVDQLFTHLFTNSKFFFDLHENRKSTDVKQSPWVTNPSTNQKGRTVSHTMPLGQAIGPKSAQITESQKMLPCSKPGEIYAIETEACNAGVPYAEAFYVSCHYCLTRGADPNTSTIAVYSQIKYRKSVWGLVKGYIEKNCWAGMEEYFSYLVKALEKECERTRRAMASGIVGTKRKVSRRRRSTALKSLPLPVCPVPVEEKPLIQPLQLPTQPPVNTQPDTLLWIVFIVLFFLLVLNAALYYKLWGLERNEQLLSSATHELDLEAMRNIPQNTEEWKTLLLKQEKLHSVEVGKWLRILKASVHLLQQVEHSLSALQSSIQGIMGENLYSAIKENSGADSSHSTDDL</sequence>
<feature type="compositionally biased region" description="Low complexity" evidence="5">
    <location>
        <begin position="24"/>
        <end position="37"/>
    </location>
</feature>
<feature type="compositionally biased region" description="Low complexity" evidence="5">
    <location>
        <begin position="327"/>
        <end position="336"/>
    </location>
</feature>
<dbReference type="InterPro" id="IPR011993">
    <property type="entry name" value="PH-like_dom_sf"/>
</dbReference>
<dbReference type="Gene3D" id="2.30.29.30">
    <property type="entry name" value="Pleckstrin-homology domain (PH domain)/Phosphotyrosine-binding domain (PTB)"/>
    <property type="match status" value="1"/>
</dbReference>
<feature type="compositionally biased region" description="Basic and acidic residues" evidence="5">
    <location>
        <begin position="55"/>
        <end position="64"/>
    </location>
</feature>
<keyword evidence="3 6" id="KW-1133">Transmembrane helix</keyword>
<evidence type="ECO:0000256" key="6">
    <source>
        <dbReference type="SAM" id="Phobius"/>
    </source>
</evidence>
<dbReference type="GO" id="GO:0140268">
    <property type="term" value="C:endoplasmic reticulum-plasma membrane contact site"/>
    <property type="evidence" value="ECO:0007669"/>
    <property type="project" value="TreeGrafter"/>
</dbReference>
<evidence type="ECO:0000256" key="2">
    <source>
        <dbReference type="ARBA" id="ARBA00022692"/>
    </source>
</evidence>
<dbReference type="Proteomes" id="UP001461498">
    <property type="component" value="Unassembled WGS sequence"/>
</dbReference>
<evidence type="ECO:0000256" key="1">
    <source>
        <dbReference type="ARBA" id="ARBA00004167"/>
    </source>
</evidence>
<dbReference type="AlphaFoldDB" id="A0AAW1DSS3"/>
<evidence type="ECO:0000259" key="7">
    <source>
        <dbReference type="PROSITE" id="PS51778"/>
    </source>
</evidence>
<dbReference type="SMART" id="SM00568">
    <property type="entry name" value="GRAM"/>
    <property type="match status" value="1"/>
</dbReference>
<dbReference type="Pfam" id="PF16016">
    <property type="entry name" value="VASt"/>
    <property type="match status" value="1"/>
</dbReference>
<keyword evidence="4 6" id="KW-0472">Membrane</keyword>
<evidence type="ECO:0000256" key="4">
    <source>
        <dbReference type="ARBA" id="ARBA00023136"/>
    </source>
</evidence>
<feature type="compositionally biased region" description="Polar residues" evidence="5">
    <location>
        <begin position="1"/>
        <end position="14"/>
    </location>
</feature>
<feature type="region of interest" description="Disordered" evidence="5">
    <location>
        <begin position="293"/>
        <end position="340"/>
    </location>
</feature>
<keyword evidence="2 6" id="KW-0812">Transmembrane</keyword>
<dbReference type="PANTHER" id="PTHR23319:SF4">
    <property type="entry name" value="GRAM DOMAIN CONTAINING 1B, ISOFORM E"/>
    <property type="match status" value="1"/>
</dbReference>
<dbReference type="PROSITE" id="PS51778">
    <property type="entry name" value="VAST"/>
    <property type="match status" value="1"/>
</dbReference>
<dbReference type="InterPro" id="IPR004182">
    <property type="entry name" value="GRAM"/>
</dbReference>
<dbReference type="PANTHER" id="PTHR23319">
    <property type="entry name" value="GRAM DOMAIN CONTAINING 1B, ISOFORM E"/>
    <property type="match status" value="1"/>
</dbReference>
<feature type="domain" description="VASt" evidence="7">
    <location>
        <begin position="352"/>
        <end position="525"/>
    </location>
</feature>
<feature type="region of interest" description="Disordered" evidence="5">
    <location>
        <begin position="1"/>
        <end position="100"/>
    </location>
</feature>
<feature type="compositionally biased region" description="Low complexity" evidence="5">
    <location>
        <begin position="67"/>
        <end position="84"/>
    </location>
</feature>
<gene>
    <name evidence="8" type="ORF">O3M35_000448</name>
</gene>
<evidence type="ECO:0000313" key="9">
    <source>
        <dbReference type="Proteomes" id="UP001461498"/>
    </source>
</evidence>
<feature type="transmembrane region" description="Helical" evidence="6">
    <location>
        <begin position="584"/>
        <end position="604"/>
    </location>
</feature>
<dbReference type="GO" id="GO:0032934">
    <property type="term" value="F:sterol binding"/>
    <property type="evidence" value="ECO:0007669"/>
    <property type="project" value="TreeGrafter"/>
</dbReference>
<evidence type="ECO:0000313" key="8">
    <source>
        <dbReference type="EMBL" id="KAK9511875.1"/>
    </source>
</evidence>